<dbReference type="EMBL" id="LZHX01000037">
    <property type="protein sequence ID" value="OBF23892.1"/>
    <property type="molecule type" value="Genomic_DNA"/>
</dbReference>
<comment type="caution">
    <text evidence="2">The sequence shown here is derived from an EMBL/GenBank/DDBJ whole genome shotgun (WGS) entry which is preliminary data.</text>
</comment>
<evidence type="ECO:0000313" key="2">
    <source>
        <dbReference type="EMBL" id="OBF23892.1"/>
    </source>
</evidence>
<evidence type="ECO:0000313" key="3">
    <source>
        <dbReference type="Proteomes" id="UP000093779"/>
    </source>
</evidence>
<evidence type="ECO:0000256" key="1">
    <source>
        <dbReference type="SAM" id="MobiDB-lite"/>
    </source>
</evidence>
<evidence type="ECO:0008006" key="4">
    <source>
        <dbReference type="Google" id="ProtNLM"/>
    </source>
</evidence>
<dbReference type="AlphaFoldDB" id="A0A1A2UUV5"/>
<dbReference type="Proteomes" id="UP000093779">
    <property type="component" value="Unassembled WGS sequence"/>
</dbReference>
<reference evidence="2 3" key="1">
    <citation type="submission" date="2016-06" db="EMBL/GenBank/DDBJ databases">
        <authorList>
            <person name="Kjaerup R.B."/>
            <person name="Dalgaard T.S."/>
            <person name="Juul-Madsen H.R."/>
        </authorList>
    </citation>
    <scope>NUCLEOTIDE SEQUENCE [LARGE SCALE GENOMIC DNA]</scope>
    <source>
        <strain evidence="2 3">ACS1953</strain>
    </source>
</reference>
<sequence length="243" mass="26700">MSGQLVGEVLAASDELQARELSPRAFHALVAIAEKAGVHDREASVRWDHIRAGLYGASKRTAERAVEELKAAGLISVVRPGFKNQHAAQAPVYRVLALVDHDTQVSVSKEEDHDTQVSVSGSVDTDKSELDTDKTASGYRHPGVVLDGSLDGSIDGARARLGDEPRCERHRDPVIFPRPPSCPDCRNVRKTREAEQRATAIREAAERDHRAAMRQQCPDCQGTNWITDDDGEPIKKCDHRRTA</sequence>
<protein>
    <recommendedName>
        <fullName evidence="4">Helix-turn-helix domain-containing protein</fullName>
    </recommendedName>
</protein>
<proteinExistence type="predicted"/>
<feature type="compositionally biased region" description="Basic and acidic residues" evidence="1">
    <location>
        <begin position="232"/>
        <end position="243"/>
    </location>
</feature>
<name>A0A1A2UUV5_9MYCO</name>
<organism evidence="2 3">
    <name type="scientific">Mycolicibacterium conceptionense</name>
    <dbReference type="NCBI Taxonomy" id="451644"/>
    <lineage>
        <taxon>Bacteria</taxon>
        <taxon>Bacillati</taxon>
        <taxon>Actinomycetota</taxon>
        <taxon>Actinomycetes</taxon>
        <taxon>Mycobacteriales</taxon>
        <taxon>Mycobacteriaceae</taxon>
        <taxon>Mycolicibacterium</taxon>
    </lineage>
</organism>
<accession>A0A1A2UUV5</accession>
<dbReference type="RefSeq" id="WP_064964426.1">
    <property type="nucleotide sequence ID" value="NZ_JBEUKP010000002.1"/>
</dbReference>
<gene>
    <name evidence="2" type="ORF">A5726_10445</name>
</gene>
<feature type="region of interest" description="Disordered" evidence="1">
    <location>
        <begin position="205"/>
        <end position="243"/>
    </location>
</feature>
<feature type="compositionally biased region" description="Basic and acidic residues" evidence="1">
    <location>
        <begin position="124"/>
        <end position="134"/>
    </location>
</feature>
<feature type="compositionally biased region" description="Basic and acidic residues" evidence="1">
    <location>
        <begin position="106"/>
        <end position="115"/>
    </location>
</feature>
<feature type="region of interest" description="Disordered" evidence="1">
    <location>
        <begin position="106"/>
        <end position="144"/>
    </location>
</feature>